<protein>
    <submittedName>
        <fullName evidence="4">Haloacid dehalogenase-like hydrolase domain-containing protein 3</fullName>
    </submittedName>
</protein>
<dbReference type="Proteomes" id="UP001152797">
    <property type="component" value="Unassembled WGS sequence"/>
</dbReference>
<comment type="caution">
    <text evidence="3">The sequence shown here is derived from an EMBL/GenBank/DDBJ whole genome shotgun (WGS) entry which is preliminary data.</text>
</comment>
<keyword evidence="4" id="KW-0378">Hydrolase</keyword>
<feature type="signal peptide" evidence="2">
    <location>
        <begin position="1"/>
        <end position="24"/>
    </location>
</feature>
<feature type="region of interest" description="Disordered" evidence="1">
    <location>
        <begin position="510"/>
        <end position="564"/>
    </location>
</feature>
<feature type="chain" id="PRO_5043271170" evidence="2">
    <location>
        <begin position="25"/>
        <end position="564"/>
    </location>
</feature>
<gene>
    <name evidence="3" type="ORF">C1SCF055_LOCUS30906</name>
</gene>
<organism evidence="3">
    <name type="scientific">Cladocopium goreaui</name>
    <dbReference type="NCBI Taxonomy" id="2562237"/>
    <lineage>
        <taxon>Eukaryota</taxon>
        <taxon>Sar</taxon>
        <taxon>Alveolata</taxon>
        <taxon>Dinophyceae</taxon>
        <taxon>Suessiales</taxon>
        <taxon>Symbiodiniaceae</taxon>
        <taxon>Cladocopium</taxon>
    </lineage>
</organism>
<keyword evidence="5" id="KW-1185">Reference proteome</keyword>
<dbReference type="AlphaFoldDB" id="A0A9P1D6F8"/>
<dbReference type="EMBL" id="CAMXCT030003569">
    <property type="protein sequence ID" value="CAL4792465.1"/>
    <property type="molecule type" value="Genomic_DNA"/>
</dbReference>
<feature type="compositionally biased region" description="Basic and acidic residues" evidence="1">
    <location>
        <begin position="539"/>
        <end position="564"/>
    </location>
</feature>
<dbReference type="EMBL" id="CAMXCT010003569">
    <property type="protein sequence ID" value="CAI4005153.1"/>
    <property type="molecule type" value="Genomic_DNA"/>
</dbReference>
<evidence type="ECO:0000313" key="4">
    <source>
        <dbReference type="EMBL" id="CAL4792465.1"/>
    </source>
</evidence>
<dbReference type="EMBL" id="CAMXCT020003569">
    <property type="protein sequence ID" value="CAL1158528.1"/>
    <property type="molecule type" value="Genomic_DNA"/>
</dbReference>
<dbReference type="InterPro" id="IPR017853">
    <property type="entry name" value="GH"/>
</dbReference>
<evidence type="ECO:0000256" key="2">
    <source>
        <dbReference type="SAM" id="SignalP"/>
    </source>
</evidence>
<proteinExistence type="predicted"/>
<evidence type="ECO:0000313" key="3">
    <source>
        <dbReference type="EMBL" id="CAI4005153.1"/>
    </source>
</evidence>
<keyword evidence="2" id="KW-0732">Signal</keyword>
<dbReference type="GO" id="GO:0016787">
    <property type="term" value="F:hydrolase activity"/>
    <property type="evidence" value="ECO:0007669"/>
    <property type="project" value="UniProtKB-KW"/>
</dbReference>
<accession>A0A9P1D6F8</accession>
<evidence type="ECO:0000313" key="5">
    <source>
        <dbReference type="Proteomes" id="UP001152797"/>
    </source>
</evidence>
<dbReference type="SUPFAM" id="SSF51445">
    <property type="entry name" value="(Trans)glycosidases"/>
    <property type="match status" value="1"/>
</dbReference>
<dbReference type="Gene3D" id="3.20.20.80">
    <property type="entry name" value="Glycosidases"/>
    <property type="match status" value="1"/>
</dbReference>
<name>A0A9P1D6F8_9DINO</name>
<feature type="compositionally biased region" description="Polar residues" evidence="1">
    <location>
        <begin position="512"/>
        <end position="525"/>
    </location>
</feature>
<evidence type="ECO:0000256" key="1">
    <source>
        <dbReference type="SAM" id="MobiDB-lite"/>
    </source>
</evidence>
<reference evidence="3" key="1">
    <citation type="submission" date="2022-10" db="EMBL/GenBank/DDBJ databases">
        <authorList>
            <person name="Chen Y."/>
            <person name="Dougan E. K."/>
            <person name="Chan C."/>
            <person name="Rhodes N."/>
            <person name="Thang M."/>
        </authorList>
    </citation>
    <scope>NUCLEOTIDE SEQUENCE</scope>
</reference>
<reference evidence="4 5" key="2">
    <citation type="submission" date="2024-05" db="EMBL/GenBank/DDBJ databases">
        <authorList>
            <person name="Chen Y."/>
            <person name="Shah S."/>
            <person name="Dougan E. K."/>
            <person name="Thang M."/>
            <person name="Chan C."/>
        </authorList>
    </citation>
    <scope>NUCLEOTIDE SEQUENCE [LARGE SCALE GENOMIC DNA]</scope>
</reference>
<dbReference type="OrthoDB" id="2145504at2759"/>
<sequence>MTFLAFWASSLALAFVALVPLNAAQKSLPTGPIIAAWQNWGACNETQTLQAVERGVNVVFWFSTNLVKDDGQPKIKGPIPDLDCVARVRQKILAKNLPTAHLITVGGWDAPHPDTAFTGAEWFQAWHDWNQALPMPFDGFDWDLEGNDDVKSEWNVFSSKCLELVVDMSAAAKAAGYLVTMAPPQTYFASTVTDFNRYLNNSNPDYHPDFHYRGRNGYAYMWAAAPPGTFDLVSVQLYETYAPAMQALSEGMSGVEYLRSWAAEFLSGWTINFNDPTLRLQGNVPIMVPQSKFLIGFSFGSPPKSAFFWPETAEVAYMTAPILERPRGYAFWNIAMEDSLANHSNRSLSFAAGLNSFLHVRDPLETKETLRSLRSQRKVQKEPAKVLRCLCALCSEGFPFLGGQAIPGPTQAVGKSFLGGGGGGVNSALMACGQVCRWTGDVAPVSLSEGRLYVEERLYTHPLFELARSDTSRVVDRNGASTRLNTSERDDPEAANPQVQFSEIRAFAGQGRSLNQAPPSSTPYQNMGMPAESRQAWLKRMEEDQAQRGKTVRELEDDRLMQKR</sequence>
<feature type="region of interest" description="Disordered" evidence="1">
    <location>
        <begin position="472"/>
        <end position="496"/>
    </location>
</feature>